<dbReference type="GO" id="GO:0071456">
    <property type="term" value="P:cellular response to hypoxia"/>
    <property type="evidence" value="ECO:0007669"/>
    <property type="project" value="TreeGrafter"/>
</dbReference>
<comment type="subcellular location">
    <subcellularLocation>
        <location evidence="1">Membrane</location>
        <topology evidence="1">Single-pass membrane protein</topology>
    </subcellularLocation>
</comment>
<dbReference type="InterPro" id="IPR009432">
    <property type="entry name" value="DUF1075"/>
</dbReference>
<dbReference type="OrthoDB" id="8193498at2759"/>
<keyword evidence="3 6" id="KW-0812">Transmembrane</keyword>
<dbReference type="RefSeq" id="XP_029002842.1">
    <property type="nucleotide sequence ID" value="XM_029147009.1"/>
</dbReference>
<dbReference type="Pfam" id="PF06388">
    <property type="entry name" value="DUF1075"/>
    <property type="match status" value="1"/>
</dbReference>
<dbReference type="GO" id="GO:0090200">
    <property type="term" value="P:positive regulation of release of cytochrome c from mitochondria"/>
    <property type="evidence" value="ECO:0007669"/>
    <property type="project" value="TreeGrafter"/>
</dbReference>
<dbReference type="GO" id="GO:0005739">
    <property type="term" value="C:mitochondrion"/>
    <property type="evidence" value="ECO:0007669"/>
    <property type="project" value="TreeGrafter"/>
</dbReference>
<dbReference type="CTD" id="26355"/>
<evidence type="ECO:0000256" key="3">
    <source>
        <dbReference type="ARBA" id="ARBA00022692"/>
    </source>
</evidence>
<dbReference type="FunCoup" id="A0A6P7M960">
    <property type="interactions" value="1580"/>
</dbReference>
<comment type="similarity">
    <text evidence="2">Belongs to the UPF0389 family.</text>
</comment>
<dbReference type="PANTHER" id="PTHR13674:SF2">
    <property type="entry name" value="PROTEIN FAM162A"/>
    <property type="match status" value="1"/>
</dbReference>
<reference evidence="8" key="1">
    <citation type="submission" date="2025-08" db="UniProtKB">
        <authorList>
            <consortium name="RefSeq"/>
        </authorList>
    </citation>
    <scope>IDENTIFICATION</scope>
</reference>
<protein>
    <submittedName>
        <fullName evidence="8">Protein FAM162B</fullName>
    </submittedName>
</protein>
<dbReference type="AlphaFoldDB" id="A0A6P7M960"/>
<feature type="transmembrane region" description="Helical" evidence="6">
    <location>
        <begin position="91"/>
        <end position="108"/>
    </location>
</feature>
<sequence>MSFARCRLSVGKLLGQRISQTWSQRGMCLKPQEVKERTPSGAGFKLPGYKPSEMDKRMLLWSGRFKSADQIPEFVAFETIEAARTRMRVKFCYVMIVSTLAACVLMVIQGKKAARRDESLTAQNLEKKAKLKAEALVQKSE</sequence>
<accession>A0A6P7M960</accession>
<organism evidence="7 8">
    <name type="scientific">Betta splendens</name>
    <name type="common">Siamese fighting fish</name>
    <dbReference type="NCBI Taxonomy" id="158456"/>
    <lineage>
        <taxon>Eukaryota</taxon>
        <taxon>Metazoa</taxon>
        <taxon>Chordata</taxon>
        <taxon>Craniata</taxon>
        <taxon>Vertebrata</taxon>
        <taxon>Euteleostomi</taxon>
        <taxon>Actinopterygii</taxon>
        <taxon>Neopterygii</taxon>
        <taxon>Teleostei</taxon>
        <taxon>Neoteleostei</taxon>
        <taxon>Acanthomorphata</taxon>
        <taxon>Anabantaria</taxon>
        <taxon>Anabantiformes</taxon>
        <taxon>Anabantoidei</taxon>
        <taxon>Osphronemidae</taxon>
        <taxon>Betta</taxon>
    </lineage>
</organism>
<evidence type="ECO:0000256" key="1">
    <source>
        <dbReference type="ARBA" id="ARBA00004167"/>
    </source>
</evidence>
<dbReference type="GO" id="GO:0051402">
    <property type="term" value="P:neuron apoptotic process"/>
    <property type="evidence" value="ECO:0007669"/>
    <property type="project" value="TreeGrafter"/>
</dbReference>
<evidence type="ECO:0000256" key="6">
    <source>
        <dbReference type="SAM" id="Phobius"/>
    </source>
</evidence>
<gene>
    <name evidence="8" type="primary">fam162a</name>
</gene>
<evidence type="ECO:0000313" key="7">
    <source>
        <dbReference type="Proteomes" id="UP000515150"/>
    </source>
</evidence>
<evidence type="ECO:0000256" key="4">
    <source>
        <dbReference type="ARBA" id="ARBA00022989"/>
    </source>
</evidence>
<dbReference type="InParanoid" id="A0A6P7M960"/>
<keyword evidence="4 6" id="KW-1133">Transmembrane helix</keyword>
<dbReference type="KEGG" id="bspl:114853537"/>
<dbReference type="GeneID" id="114853537"/>
<keyword evidence="5 6" id="KW-0472">Membrane</keyword>
<keyword evidence="7" id="KW-1185">Reference proteome</keyword>
<dbReference type="Proteomes" id="UP000515150">
    <property type="component" value="Chromosome 4"/>
</dbReference>
<proteinExistence type="inferred from homology"/>
<dbReference type="GO" id="GO:0016020">
    <property type="term" value="C:membrane"/>
    <property type="evidence" value="ECO:0007669"/>
    <property type="project" value="UniProtKB-SubCell"/>
</dbReference>
<name>A0A6P7M960_BETSP</name>
<evidence type="ECO:0000313" key="8">
    <source>
        <dbReference type="RefSeq" id="XP_029002842.1"/>
    </source>
</evidence>
<dbReference type="PANTHER" id="PTHR13674">
    <property type="entry name" value="GROWTH AND TRANSFORMATION-DEPENDENT PROTEIN"/>
    <property type="match status" value="1"/>
</dbReference>
<evidence type="ECO:0000256" key="5">
    <source>
        <dbReference type="ARBA" id="ARBA00023136"/>
    </source>
</evidence>
<evidence type="ECO:0000256" key="2">
    <source>
        <dbReference type="ARBA" id="ARBA00007363"/>
    </source>
</evidence>